<comment type="caution">
    <text evidence="1">The sequence shown here is derived from an EMBL/GenBank/DDBJ whole genome shotgun (WGS) entry which is preliminary data.</text>
</comment>
<protein>
    <submittedName>
        <fullName evidence="1">Uncharacterized protein</fullName>
    </submittedName>
</protein>
<sequence length="16" mass="1873">MKFGMGNIYTDLLLQE</sequence>
<evidence type="ECO:0000313" key="2">
    <source>
        <dbReference type="Proteomes" id="UP000593568"/>
    </source>
</evidence>
<organism evidence="1 2">
    <name type="scientific">Gossypium trilobum</name>
    <dbReference type="NCBI Taxonomy" id="34281"/>
    <lineage>
        <taxon>Eukaryota</taxon>
        <taxon>Viridiplantae</taxon>
        <taxon>Streptophyta</taxon>
        <taxon>Embryophyta</taxon>
        <taxon>Tracheophyta</taxon>
        <taxon>Spermatophyta</taxon>
        <taxon>Magnoliopsida</taxon>
        <taxon>eudicotyledons</taxon>
        <taxon>Gunneridae</taxon>
        <taxon>Pentapetalae</taxon>
        <taxon>rosids</taxon>
        <taxon>malvids</taxon>
        <taxon>Malvales</taxon>
        <taxon>Malvaceae</taxon>
        <taxon>Malvoideae</taxon>
        <taxon>Gossypium</taxon>
    </lineage>
</organism>
<gene>
    <name evidence="1" type="ORF">Gotri_015976</name>
</gene>
<keyword evidence="2" id="KW-1185">Reference proteome</keyword>
<evidence type="ECO:0000313" key="1">
    <source>
        <dbReference type="EMBL" id="MBA0766995.1"/>
    </source>
</evidence>
<proteinExistence type="predicted"/>
<dbReference type="AlphaFoldDB" id="A0A7J9E356"/>
<dbReference type="Proteomes" id="UP000593568">
    <property type="component" value="Unassembled WGS sequence"/>
</dbReference>
<name>A0A7J9E356_9ROSI</name>
<reference evidence="1 2" key="1">
    <citation type="journal article" date="2019" name="Genome Biol. Evol.">
        <title>Insights into the evolution of the New World diploid cottons (Gossypium, subgenus Houzingenia) based on genome sequencing.</title>
        <authorList>
            <person name="Grover C.E."/>
            <person name="Arick M.A. 2nd"/>
            <person name="Thrash A."/>
            <person name="Conover J.L."/>
            <person name="Sanders W.S."/>
            <person name="Peterson D.G."/>
            <person name="Frelichowski J.E."/>
            <person name="Scheffler J.A."/>
            <person name="Scheffler B.E."/>
            <person name="Wendel J.F."/>
        </authorList>
    </citation>
    <scope>NUCLEOTIDE SEQUENCE [LARGE SCALE GENOMIC DNA]</scope>
    <source>
        <strain evidence="1">8</strain>
        <tissue evidence="1">Leaf</tissue>
    </source>
</reference>
<accession>A0A7J9E356</accession>
<dbReference type="EMBL" id="JABEZW010000006">
    <property type="protein sequence ID" value="MBA0766995.1"/>
    <property type="molecule type" value="Genomic_DNA"/>
</dbReference>